<dbReference type="RefSeq" id="WP_338888687.1">
    <property type="nucleotide sequence ID" value="NZ_CP147846.1"/>
</dbReference>
<protein>
    <submittedName>
        <fullName evidence="2">Sucrase ferredoxin</fullName>
    </submittedName>
</protein>
<proteinExistence type="predicted"/>
<feature type="region of interest" description="Disordered" evidence="1">
    <location>
        <begin position="284"/>
        <end position="303"/>
    </location>
</feature>
<dbReference type="Gene3D" id="3.40.30.10">
    <property type="entry name" value="Glutaredoxin"/>
    <property type="match status" value="1"/>
</dbReference>
<accession>A0ABZ2PHM5</accession>
<dbReference type="SUPFAM" id="SSF52833">
    <property type="entry name" value="Thioredoxin-like"/>
    <property type="match status" value="1"/>
</dbReference>
<gene>
    <name evidence="2" type="ORF">WDS16_25285</name>
</gene>
<dbReference type="InterPro" id="IPR036249">
    <property type="entry name" value="Thioredoxin-like_sf"/>
</dbReference>
<name>A0ABZ2PHM5_9NOCA</name>
<evidence type="ECO:0000313" key="2">
    <source>
        <dbReference type="EMBL" id="WXG68464.1"/>
    </source>
</evidence>
<dbReference type="CDD" id="cd03062">
    <property type="entry name" value="TRX_Fd_Sucrase"/>
    <property type="match status" value="1"/>
</dbReference>
<dbReference type="EMBL" id="CP147846">
    <property type="protein sequence ID" value="WXG68464.1"/>
    <property type="molecule type" value="Genomic_DNA"/>
</dbReference>
<dbReference type="Pfam" id="PF06999">
    <property type="entry name" value="Suc_Fer-like"/>
    <property type="match status" value="1"/>
</dbReference>
<dbReference type="InterPro" id="IPR009737">
    <property type="entry name" value="Aim32/Apd1-like"/>
</dbReference>
<organism evidence="2 3">
    <name type="scientific">Rhodococcus sovatensis</name>
    <dbReference type="NCBI Taxonomy" id="1805840"/>
    <lineage>
        <taxon>Bacteria</taxon>
        <taxon>Bacillati</taxon>
        <taxon>Actinomycetota</taxon>
        <taxon>Actinomycetes</taxon>
        <taxon>Mycobacteriales</taxon>
        <taxon>Nocardiaceae</taxon>
        <taxon>Rhodococcus</taxon>
    </lineage>
</organism>
<keyword evidence="3" id="KW-1185">Reference proteome</keyword>
<evidence type="ECO:0000256" key="1">
    <source>
        <dbReference type="SAM" id="MobiDB-lite"/>
    </source>
</evidence>
<dbReference type="Proteomes" id="UP001432000">
    <property type="component" value="Chromosome"/>
</dbReference>
<reference evidence="2 3" key="1">
    <citation type="submission" date="2024-03" db="EMBL/GenBank/DDBJ databases">
        <title>Natural products discovery in diverse microorganisms through a two-stage MS feature dereplication strategy.</title>
        <authorList>
            <person name="Zhang R."/>
        </authorList>
    </citation>
    <scope>NUCLEOTIDE SEQUENCE [LARGE SCALE GENOMIC DNA]</scope>
    <source>
        <strain evidence="2 3">18930</strain>
    </source>
</reference>
<evidence type="ECO:0000313" key="3">
    <source>
        <dbReference type="Proteomes" id="UP001432000"/>
    </source>
</evidence>
<sequence length="303" mass="32419">MTGIRAPGCAAISRASGESLRGTAAVAAGWLLVEHPGPWGAAPYLSDGPLGEVGVELQRRCAPLRVRLQLIRDPHRPRTDTSERRAFLVHSGRIGPWITRHHYRYPNELLDLDIASAVADTLPESGEPVLQPLYLVCTHGKKDPCCAVFGRPIVRALADSRSQVFESTHVGGDRFAGGMVALPDGSYYGHLEPSTAEEIIERHGAGHLTLNHYRGRCTDTPAVQVAEHGVRTLRTLTGIGDVLPRGTTSADQDTAVVFETPGAAVTVHVTPAPQSARKTTCNAAEPHSADHGKITSIHISSLD</sequence>